<sequence>MSLHASPIAAQCRCAAEVAGAHETLGRFCISKMGSTQVRSSRATVPARPAAWSMKRTSVVSKRSGGYRYVKPAQSRISEE</sequence>
<dbReference type="KEGG" id="lez:GLE_5470"/>
<gene>
    <name evidence="1" type="ORF">GLE_5470</name>
</gene>
<dbReference type="EMBL" id="CP013140">
    <property type="protein sequence ID" value="ALN60811.1"/>
    <property type="molecule type" value="Genomic_DNA"/>
</dbReference>
<dbReference type="STRING" id="69.GLE_5470"/>
<proteinExistence type="predicted"/>
<dbReference type="Proteomes" id="UP000061569">
    <property type="component" value="Chromosome"/>
</dbReference>
<evidence type="ECO:0000313" key="1">
    <source>
        <dbReference type="EMBL" id="ALN60811.1"/>
    </source>
</evidence>
<protein>
    <submittedName>
        <fullName evidence="1">Uncharacterized protein</fullName>
    </submittedName>
</protein>
<reference evidence="1 2" key="1">
    <citation type="submission" date="2015-11" db="EMBL/GenBank/DDBJ databases">
        <title>Genome sequences of Lysobacter enzymogenes strain C3 and Lysobacter antibioticus ATCC 29479.</title>
        <authorList>
            <person name="Kobayashi D.Y."/>
        </authorList>
    </citation>
    <scope>NUCLEOTIDE SEQUENCE [LARGE SCALE GENOMIC DNA]</scope>
    <source>
        <strain evidence="1 2">C3</strain>
    </source>
</reference>
<name>A0A0S2DQ01_LYSEN</name>
<accession>A0A0S2DQ01</accession>
<organism evidence="1 2">
    <name type="scientific">Lysobacter enzymogenes</name>
    <dbReference type="NCBI Taxonomy" id="69"/>
    <lineage>
        <taxon>Bacteria</taxon>
        <taxon>Pseudomonadati</taxon>
        <taxon>Pseudomonadota</taxon>
        <taxon>Gammaproteobacteria</taxon>
        <taxon>Lysobacterales</taxon>
        <taxon>Lysobacteraceae</taxon>
        <taxon>Lysobacter</taxon>
    </lineage>
</organism>
<dbReference type="AlphaFoldDB" id="A0A0S2DQ01"/>
<dbReference type="PATRIC" id="fig|69.6.peg.5385"/>
<evidence type="ECO:0000313" key="2">
    <source>
        <dbReference type="Proteomes" id="UP000061569"/>
    </source>
</evidence>